<dbReference type="AlphaFoldDB" id="W0PI45"/>
<dbReference type="KEGG" id="amim:MIM_c25280"/>
<keyword evidence="1" id="KW-0812">Transmembrane</keyword>
<dbReference type="RefSeq" id="WP_025373241.1">
    <property type="nucleotide sequence ID" value="NZ_CP003915.1"/>
</dbReference>
<feature type="transmembrane region" description="Helical" evidence="1">
    <location>
        <begin position="39"/>
        <end position="58"/>
    </location>
</feature>
<dbReference type="HOGENOM" id="CLU_108389_0_0_4"/>
<keyword evidence="3" id="KW-1185">Reference proteome</keyword>
<dbReference type="STRING" id="1247726.MIM_c25280"/>
<accession>W0PI45</accession>
<dbReference type="OrthoDB" id="2388670at2"/>
<dbReference type="Proteomes" id="UP000019095">
    <property type="component" value="Chromosome"/>
</dbReference>
<evidence type="ECO:0000313" key="3">
    <source>
        <dbReference type="Proteomes" id="UP000019095"/>
    </source>
</evidence>
<proteinExistence type="predicted"/>
<evidence type="ECO:0000313" key="2">
    <source>
        <dbReference type="EMBL" id="AHG64598.1"/>
    </source>
</evidence>
<feature type="transmembrane region" description="Helical" evidence="1">
    <location>
        <begin position="14"/>
        <end position="33"/>
    </location>
</feature>
<keyword evidence="1" id="KW-1133">Transmembrane helix</keyword>
<dbReference type="PATRIC" id="fig|1247726.3.peg.2778"/>
<feature type="transmembrane region" description="Helical" evidence="1">
    <location>
        <begin position="170"/>
        <end position="189"/>
    </location>
</feature>
<name>W0PI45_ADVMD</name>
<reference evidence="2 3" key="1">
    <citation type="journal article" date="2014" name="Microbiology">
        <title>Unravelling the complete genome sequence of Advenella mimigardefordensis strain DPN7T and novel insights in the catabolism of the xenobiotic polythioester precursor 3,3'-dithiodipropionate.</title>
        <authorList>
            <person name="Wubbeler J.H."/>
            <person name="Hiessl S."/>
            <person name="Schuldes J."/>
            <person name="Thurmer A."/>
            <person name="Daniel R."/>
            <person name="Steinbuchel A."/>
        </authorList>
    </citation>
    <scope>NUCLEOTIDE SEQUENCE [LARGE SCALE GENOMIC DNA]</scope>
    <source>
        <strain evidence="3">DSM 17166 / LMG 22922 / DPN7</strain>
    </source>
</reference>
<dbReference type="EMBL" id="CP003915">
    <property type="protein sequence ID" value="AHG64598.1"/>
    <property type="molecule type" value="Genomic_DNA"/>
</dbReference>
<organism evidence="2 3">
    <name type="scientific">Advenella mimigardefordensis (strain DSM 17166 / LMG 22922 / DPN7)</name>
    <dbReference type="NCBI Taxonomy" id="1247726"/>
    <lineage>
        <taxon>Bacteria</taxon>
        <taxon>Pseudomonadati</taxon>
        <taxon>Pseudomonadota</taxon>
        <taxon>Betaproteobacteria</taxon>
        <taxon>Burkholderiales</taxon>
        <taxon>Alcaligenaceae</taxon>
    </lineage>
</organism>
<sequence>MTRRLPDKNTFRGVIRHWTLPGLLCVGLALFQPQLEQSMVLHMGVEIPLLFVLGWLAANACGPRLVQKLAPWNMAGVSGLTFALITVSLWMVPSALDYAVLSAPVAIAKVASLIAAGMAAGLSWKPAGFIVQAFFTMNGFWMTFVIGLLYREAPQQLCSVYLEDEQARAGTAIMAWAVLALLLWVPGVLSKLRD</sequence>
<keyword evidence="1" id="KW-0472">Membrane</keyword>
<protein>
    <submittedName>
        <fullName evidence="2">Putative membrane protein</fullName>
    </submittedName>
</protein>
<feature type="transmembrane region" description="Helical" evidence="1">
    <location>
        <begin position="70"/>
        <end position="92"/>
    </location>
</feature>
<dbReference type="eggNOG" id="ENOG5032SXK">
    <property type="taxonomic scope" value="Bacteria"/>
</dbReference>
<evidence type="ECO:0000256" key="1">
    <source>
        <dbReference type="SAM" id="Phobius"/>
    </source>
</evidence>
<feature type="transmembrane region" description="Helical" evidence="1">
    <location>
        <begin position="98"/>
        <end position="122"/>
    </location>
</feature>
<gene>
    <name evidence="2" type="ORF">MIM_c25280</name>
</gene>
<feature type="transmembrane region" description="Helical" evidence="1">
    <location>
        <begin position="129"/>
        <end position="150"/>
    </location>
</feature>